<dbReference type="Gene3D" id="3.30.300.30">
    <property type="match status" value="1"/>
</dbReference>
<protein>
    <submittedName>
        <fullName evidence="7">Acetoacetate--CoA ligase</fullName>
        <ecNumber evidence="7">6.2.1.16</ecNumber>
    </submittedName>
</protein>
<comment type="caution">
    <text evidence="7">The sequence shown here is derived from an EMBL/GenBank/DDBJ whole genome shotgun (WGS) entry which is preliminary data.</text>
</comment>
<dbReference type="InterPro" id="IPR005914">
    <property type="entry name" value="Acac_CoA_synth"/>
</dbReference>
<dbReference type="NCBIfam" id="NF002937">
    <property type="entry name" value="PRK03584.1"/>
    <property type="match status" value="1"/>
</dbReference>
<keyword evidence="2 7" id="KW-0436">Ligase</keyword>
<dbReference type="EC" id="6.2.1.16" evidence="7"/>
<dbReference type="Pfam" id="PF00501">
    <property type="entry name" value="AMP-binding"/>
    <property type="match status" value="1"/>
</dbReference>
<evidence type="ECO:0000313" key="7">
    <source>
        <dbReference type="EMBL" id="MDU8884597.1"/>
    </source>
</evidence>
<feature type="domain" description="Acetyl-coenzyme A synthetase N-terminal" evidence="6">
    <location>
        <begin position="37"/>
        <end position="92"/>
    </location>
</feature>
<organism evidence="7 8">
    <name type="scientific">Gilvirhabdus luticola</name>
    <dbReference type="NCBI Taxonomy" id="3079858"/>
    <lineage>
        <taxon>Bacteria</taxon>
        <taxon>Pseudomonadati</taxon>
        <taxon>Bacteroidota</taxon>
        <taxon>Flavobacteriia</taxon>
        <taxon>Flavobacteriales</taxon>
        <taxon>Flavobacteriaceae</taxon>
        <taxon>Gilvirhabdus</taxon>
    </lineage>
</organism>
<name>A0ABU3U2G1_9FLAO</name>
<dbReference type="Proteomes" id="UP001268651">
    <property type="component" value="Unassembled WGS sequence"/>
</dbReference>
<dbReference type="InterPro" id="IPR042099">
    <property type="entry name" value="ANL_N_sf"/>
</dbReference>
<evidence type="ECO:0000259" key="5">
    <source>
        <dbReference type="Pfam" id="PF00501"/>
    </source>
</evidence>
<sequence length="660" mass="75898">MSNKKLWEGDNQFKTNSHLYCYQKWLEETYNLKFESYQSIWKWSVDHIDLFWESIWKYFKIISHSPYKNVLIDNGMPNCSWFEGATLNYSEHIFRHKDDNKIAVYFKNESGKYSEITWKELKNKVASMANYLKSLGVTKGDRVVAFLPNIPEATISFLAVNSLGAVWSSTSPDFGTESVVDRFAQIEPKVLIAVDGYHYNGKPYDKSKIVKDIVKALPSLKMVIIQPYLNPNVLDNFSDDFVNINSVFDVSENELTFEAVDFNHPIWVLYSSGTTGIPKAIVHSHGGILLEHYKYMAFHNDVHPDERYFWFSTTGWMMWNFVQSALLMGASIVLYDGSPTYPNFDSLWAISDKIDIHHFGTSAPYLVASMKKGVDAKSNFDLSSIRSISSTGAPLPYEAFEYVYNNIKKDVWLCSMAGGTDVCTAFVGGTPFYSVHAGEIQCRALGVALYAYDDKAKPVYDELGEMVIVKPMPSMPIYFWNDKDNKRYKSSYFEHYSGIWRHGDFIKINSKTNGLIIYGRSDATLNRHGIRIGTSEIYRAVNKIEEVEDSLIVNLELDEGKHYMPLFVKMKNNLTLTEDIKGKIIFQLKREYTPRHVPDEILEVNDIPYTISGKKMEAPIKKILLKMPLERSINFDSMRNPESVDYFIEFAKSIKQWIKT</sequence>
<dbReference type="InterPro" id="IPR020845">
    <property type="entry name" value="AMP-binding_CS"/>
</dbReference>
<keyword evidence="8" id="KW-1185">Reference proteome</keyword>
<accession>A0ABU3U2G1</accession>
<keyword evidence="4" id="KW-0067">ATP-binding</keyword>
<dbReference type="InterPro" id="IPR032387">
    <property type="entry name" value="ACAS_N"/>
</dbReference>
<gene>
    <name evidence="7" type="ORF">RXV94_00395</name>
</gene>
<evidence type="ECO:0000259" key="6">
    <source>
        <dbReference type="Pfam" id="PF16177"/>
    </source>
</evidence>
<evidence type="ECO:0000313" key="8">
    <source>
        <dbReference type="Proteomes" id="UP001268651"/>
    </source>
</evidence>
<dbReference type="PROSITE" id="PS00455">
    <property type="entry name" value="AMP_BINDING"/>
    <property type="match status" value="1"/>
</dbReference>
<dbReference type="InterPro" id="IPR000873">
    <property type="entry name" value="AMP-dep_synth/lig_dom"/>
</dbReference>
<feature type="domain" description="AMP-dependent synthetase/ligase" evidence="5">
    <location>
        <begin position="99"/>
        <end position="471"/>
    </location>
</feature>
<evidence type="ECO:0000256" key="2">
    <source>
        <dbReference type="ARBA" id="ARBA00022598"/>
    </source>
</evidence>
<dbReference type="PANTHER" id="PTHR42921">
    <property type="entry name" value="ACETOACETYL-COA SYNTHETASE"/>
    <property type="match status" value="1"/>
</dbReference>
<dbReference type="Pfam" id="PF16177">
    <property type="entry name" value="ACAS_N"/>
    <property type="match status" value="1"/>
</dbReference>
<dbReference type="InterPro" id="IPR045851">
    <property type="entry name" value="AMP-bd_C_sf"/>
</dbReference>
<proteinExistence type="inferred from homology"/>
<reference evidence="7 8" key="1">
    <citation type="submission" date="2023-10" db="EMBL/GenBank/DDBJ databases">
        <title>Marimonas sp. nov. isolated from tidal mud flat.</title>
        <authorList>
            <person name="Jaincy N.J."/>
            <person name="Srinivasan S."/>
            <person name="Lee S.-S."/>
        </authorList>
    </citation>
    <scope>NUCLEOTIDE SEQUENCE [LARGE SCALE GENOMIC DNA]</scope>
    <source>
        <strain evidence="7 8">MJ-SS3</strain>
    </source>
</reference>
<dbReference type="GO" id="GO:0030729">
    <property type="term" value="F:acetoacetate-CoA ligase activity"/>
    <property type="evidence" value="ECO:0007669"/>
    <property type="project" value="UniProtKB-EC"/>
</dbReference>
<dbReference type="Gene3D" id="3.40.50.12780">
    <property type="entry name" value="N-terminal domain of ligase-like"/>
    <property type="match status" value="1"/>
</dbReference>
<dbReference type="NCBIfam" id="TIGR01217">
    <property type="entry name" value="ac_ac_CoA_syn"/>
    <property type="match status" value="1"/>
</dbReference>
<evidence type="ECO:0000256" key="3">
    <source>
        <dbReference type="ARBA" id="ARBA00022741"/>
    </source>
</evidence>
<dbReference type="EMBL" id="JAWHTF010000001">
    <property type="protein sequence ID" value="MDU8884597.1"/>
    <property type="molecule type" value="Genomic_DNA"/>
</dbReference>
<dbReference type="SUPFAM" id="SSF56801">
    <property type="entry name" value="Acetyl-CoA synthetase-like"/>
    <property type="match status" value="1"/>
</dbReference>
<keyword evidence="3" id="KW-0547">Nucleotide-binding</keyword>
<evidence type="ECO:0000256" key="1">
    <source>
        <dbReference type="ARBA" id="ARBA00006432"/>
    </source>
</evidence>
<dbReference type="PANTHER" id="PTHR42921:SF1">
    <property type="entry name" value="ACETOACETYL-COA SYNTHETASE"/>
    <property type="match status" value="1"/>
</dbReference>
<dbReference type="RefSeq" id="WP_316660312.1">
    <property type="nucleotide sequence ID" value="NZ_JAWHTF010000001.1"/>
</dbReference>
<comment type="similarity">
    <text evidence="1">Belongs to the ATP-dependent AMP-binding enzyme family.</text>
</comment>
<evidence type="ECO:0000256" key="4">
    <source>
        <dbReference type="ARBA" id="ARBA00022840"/>
    </source>
</evidence>